<keyword evidence="2" id="KW-0813">Transport</keyword>
<reference evidence="10 11" key="1">
    <citation type="journal article" date="2019" name="Int. J. Syst. Evol. Microbiol.">
        <title>Thermogemmatispora aurantia sp. nov. and Thermogemmatispora argillosa sp. nov., within the class Ktedonobacteria, and emended description of the genus Thermogemmatispora.</title>
        <authorList>
            <person name="Zheng Y."/>
            <person name="Wang C.M."/>
            <person name="Sakai Y."/>
            <person name="Abe K."/>
            <person name="Yokota A."/>
            <person name="Yabe S."/>
        </authorList>
    </citation>
    <scope>NUCLEOTIDE SEQUENCE [LARGE SCALE GENOMIC DNA]</scope>
    <source>
        <strain evidence="10 11">A1-2</strain>
    </source>
</reference>
<keyword evidence="4 8" id="KW-0812">Transmembrane</keyword>
<keyword evidence="11" id="KW-1185">Reference proteome</keyword>
<feature type="compositionally biased region" description="Basic and acidic residues" evidence="7">
    <location>
        <begin position="532"/>
        <end position="543"/>
    </location>
</feature>
<feature type="transmembrane region" description="Helical" evidence="8">
    <location>
        <begin position="205"/>
        <end position="225"/>
    </location>
</feature>
<feature type="transmembrane region" description="Helical" evidence="8">
    <location>
        <begin position="58"/>
        <end position="78"/>
    </location>
</feature>
<dbReference type="CDD" id="cd17321">
    <property type="entry name" value="MFS_MMR_MDR_like"/>
    <property type="match status" value="1"/>
</dbReference>
<feature type="transmembrane region" description="Helical" evidence="8">
    <location>
        <begin position="109"/>
        <end position="136"/>
    </location>
</feature>
<sequence length="543" mass="57079">MDTLNSLGLSQQVSERRWWIFAVVCLSLLVIVMDNTILNVALPTLARALGASESQLQWFVDAYTLVFAGLLLSAGSLCDRYGRRLVLMVGLLLFAGGSLWAMLSGSADLLIAARTVMGLGAALIMPSTLAIIAAVFSGPERGRAIGAWSGIAGLGIVIGPLVGGWLLDHFAWGSIFLINLPIVFVALVGTLWLVPESRDPEQAHLDPLGTLLSIAGLTALVWGLIEAPQRGWEDRQILTALGLALLLLLAFAIWEARTHRPMLDVRLFRNPRFSVASLVMTLTTFATFGVLLLLTQYLQFVVGQTPLQAGAALMPLVPTLLLGSIVAPRLNERLGPKLPVAIGLFIVAIGAGLLAFIQQGSGYSPVALMLLITGLGLGLVAAPAATSIMDALPVARAGVGSAVNDTTRQVGGALGVAVLGSVLSTVYRDALQQHAAAILGQLPPVLRAAVRDSIGKAIVVAGQLPPPAQALLRSAAERAFIEAFDRSALVTVSVLVVGALVALLFLPARARRQARVTNAVDLTPVGSPTTMKAREEEPSHDHS</sequence>
<dbReference type="InterPro" id="IPR020846">
    <property type="entry name" value="MFS_dom"/>
</dbReference>
<evidence type="ECO:0000313" key="11">
    <source>
        <dbReference type="Proteomes" id="UP000334820"/>
    </source>
</evidence>
<evidence type="ECO:0000313" key="10">
    <source>
        <dbReference type="EMBL" id="GER83257.1"/>
    </source>
</evidence>
<feature type="region of interest" description="Disordered" evidence="7">
    <location>
        <begin position="521"/>
        <end position="543"/>
    </location>
</feature>
<evidence type="ECO:0000256" key="1">
    <source>
        <dbReference type="ARBA" id="ARBA00004651"/>
    </source>
</evidence>
<dbReference type="Gene3D" id="1.20.1720.10">
    <property type="entry name" value="Multidrug resistance protein D"/>
    <property type="match status" value="1"/>
</dbReference>
<dbReference type="PANTHER" id="PTHR42718">
    <property type="entry name" value="MAJOR FACILITATOR SUPERFAMILY MULTIDRUG TRANSPORTER MFSC"/>
    <property type="match status" value="1"/>
</dbReference>
<gene>
    <name evidence="10" type="ORF">KTAU_18940</name>
</gene>
<feature type="transmembrane region" description="Helical" evidence="8">
    <location>
        <begin position="237"/>
        <end position="254"/>
    </location>
</feature>
<dbReference type="GO" id="GO:0005886">
    <property type="term" value="C:plasma membrane"/>
    <property type="evidence" value="ECO:0007669"/>
    <property type="project" value="UniProtKB-SubCell"/>
</dbReference>
<dbReference type="InterPro" id="IPR011701">
    <property type="entry name" value="MFS"/>
</dbReference>
<dbReference type="NCBIfam" id="TIGR00711">
    <property type="entry name" value="efflux_EmrB"/>
    <property type="match status" value="1"/>
</dbReference>
<dbReference type="Proteomes" id="UP000334820">
    <property type="component" value="Unassembled WGS sequence"/>
</dbReference>
<name>A0A5J4K9A1_9CHLR</name>
<keyword evidence="6 8" id="KW-0472">Membrane</keyword>
<evidence type="ECO:0000256" key="5">
    <source>
        <dbReference type="ARBA" id="ARBA00022989"/>
    </source>
</evidence>
<feature type="transmembrane region" description="Helical" evidence="8">
    <location>
        <begin position="338"/>
        <end position="357"/>
    </location>
</feature>
<dbReference type="Gene3D" id="1.20.1250.20">
    <property type="entry name" value="MFS general substrate transporter like domains"/>
    <property type="match status" value="1"/>
</dbReference>
<evidence type="ECO:0000259" key="9">
    <source>
        <dbReference type="PROSITE" id="PS50850"/>
    </source>
</evidence>
<organism evidence="10 11">
    <name type="scientific">Thermogemmatispora aurantia</name>
    <dbReference type="NCBI Taxonomy" id="2045279"/>
    <lineage>
        <taxon>Bacteria</taxon>
        <taxon>Bacillati</taxon>
        <taxon>Chloroflexota</taxon>
        <taxon>Ktedonobacteria</taxon>
        <taxon>Thermogemmatisporales</taxon>
        <taxon>Thermogemmatisporaceae</taxon>
        <taxon>Thermogemmatispora</taxon>
    </lineage>
</organism>
<comment type="subcellular location">
    <subcellularLocation>
        <location evidence="1">Cell membrane</location>
        <topology evidence="1">Multi-pass membrane protein</topology>
    </subcellularLocation>
</comment>
<dbReference type="PRINTS" id="PR01036">
    <property type="entry name" value="TCRTETB"/>
</dbReference>
<feature type="transmembrane region" description="Helical" evidence="8">
    <location>
        <begin position="410"/>
        <end position="427"/>
    </location>
</feature>
<comment type="caution">
    <text evidence="10">The sequence shown here is derived from an EMBL/GenBank/DDBJ whole genome shotgun (WGS) entry which is preliminary data.</text>
</comment>
<dbReference type="SUPFAM" id="SSF103473">
    <property type="entry name" value="MFS general substrate transporter"/>
    <property type="match status" value="1"/>
</dbReference>
<dbReference type="PROSITE" id="PS50850">
    <property type="entry name" value="MFS"/>
    <property type="match status" value="1"/>
</dbReference>
<feature type="transmembrane region" description="Helical" evidence="8">
    <location>
        <begin position="148"/>
        <end position="167"/>
    </location>
</feature>
<feature type="transmembrane region" description="Helical" evidence="8">
    <location>
        <begin position="363"/>
        <end position="389"/>
    </location>
</feature>
<evidence type="ECO:0000256" key="8">
    <source>
        <dbReference type="SAM" id="Phobius"/>
    </source>
</evidence>
<protein>
    <submittedName>
        <fullName evidence="10">MFS transporter</fullName>
    </submittedName>
</protein>
<evidence type="ECO:0000256" key="2">
    <source>
        <dbReference type="ARBA" id="ARBA00022448"/>
    </source>
</evidence>
<dbReference type="GO" id="GO:0022857">
    <property type="term" value="F:transmembrane transporter activity"/>
    <property type="evidence" value="ECO:0007669"/>
    <property type="project" value="InterPro"/>
</dbReference>
<feature type="transmembrane region" description="Helical" evidence="8">
    <location>
        <begin position="85"/>
        <end position="103"/>
    </location>
</feature>
<accession>A0A5J4K9A1</accession>
<dbReference type="InterPro" id="IPR004638">
    <property type="entry name" value="EmrB-like"/>
</dbReference>
<feature type="transmembrane region" description="Helical" evidence="8">
    <location>
        <begin position="488"/>
        <end position="506"/>
    </location>
</feature>
<evidence type="ECO:0000256" key="3">
    <source>
        <dbReference type="ARBA" id="ARBA00022475"/>
    </source>
</evidence>
<feature type="transmembrane region" description="Helical" evidence="8">
    <location>
        <begin position="307"/>
        <end position="326"/>
    </location>
</feature>
<feature type="transmembrane region" description="Helical" evidence="8">
    <location>
        <begin position="18"/>
        <end position="38"/>
    </location>
</feature>
<dbReference type="InterPro" id="IPR036259">
    <property type="entry name" value="MFS_trans_sf"/>
</dbReference>
<evidence type="ECO:0000256" key="6">
    <source>
        <dbReference type="ARBA" id="ARBA00023136"/>
    </source>
</evidence>
<keyword evidence="5 8" id="KW-1133">Transmembrane helix</keyword>
<dbReference type="AlphaFoldDB" id="A0A5J4K9A1"/>
<dbReference type="EMBL" id="BKZV01000002">
    <property type="protein sequence ID" value="GER83257.1"/>
    <property type="molecule type" value="Genomic_DNA"/>
</dbReference>
<feature type="domain" description="Major facilitator superfamily (MFS) profile" evidence="9">
    <location>
        <begin position="20"/>
        <end position="510"/>
    </location>
</feature>
<keyword evidence="3" id="KW-1003">Cell membrane</keyword>
<feature type="transmembrane region" description="Helical" evidence="8">
    <location>
        <begin position="173"/>
        <end position="193"/>
    </location>
</feature>
<dbReference type="PANTHER" id="PTHR42718:SF42">
    <property type="entry name" value="EXPORT PROTEIN"/>
    <property type="match status" value="1"/>
</dbReference>
<dbReference type="Pfam" id="PF07690">
    <property type="entry name" value="MFS_1"/>
    <property type="match status" value="1"/>
</dbReference>
<feature type="transmembrane region" description="Helical" evidence="8">
    <location>
        <begin position="275"/>
        <end position="295"/>
    </location>
</feature>
<evidence type="ECO:0000256" key="4">
    <source>
        <dbReference type="ARBA" id="ARBA00022692"/>
    </source>
</evidence>
<evidence type="ECO:0000256" key="7">
    <source>
        <dbReference type="SAM" id="MobiDB-lite"/>
    </source>
</evidence>
<proteinExistence type="predicted"/>
<dbReference type="RefSeq" id="WP_151728050.1">
    <property type="nucleotide sequence ID" value="NZ_BKZV01000002.1"/>
</dbReference>